<dbReference type="EMBL" id="DAEPXK010000029">
    <property type="protein sequence ID" value="HBH1543097.1"/>
    <property type="molecule type" value="Genomic_DNA"/>
</dbReference>
<protein>
    <submittedName>
        <fullName evidence="8">AraC family transcriptional regulator</fullName>
    </submittedName>
    <submittedName>
        <fullName evidence="9">Multiple antibiotic resistance protein marA</fullName>
    </submittedName>
    <submittedName>
        <fullName evidence="5">Transcriptional regulator, AraC family</fullName>
    </submittedName>
</protein>
<dbReference type="EMBL" id="LK932388">
    <property type="protein sequence ID" value="CDS85500.1"/>
    <property type="molecule type" value="Genomic_DNA"/>
</dbReference>
<dbReference type="Proteomes" id="UP000878956">
    <property type="component" value="Unassembled WGS sequence"/>
</dbReference>
<dbReference type="InterPro" id="IPR011256">
    <property type="entry name" value="Reg_factor_effector_dom_sf"/>
</dbReference>
<dbReference type="Pfam" id="PF06445">
    <property type="entry name" value="GyrI-like"/>
    <property type="match status" value="1"/>
</dbReference>
<dbReference type="RefSeq" id="WP_003434289.1">
    <property type="nucleotide sequence ID" value="NZ_AP031492.1"/>
</dbReference>
<dbReference type="EMBL" id="FUPS01000008">
    <property type="protein sequence ID" value="SJS62948.1"/>
    <property type="molecule type" value="Genomic_DNA"/>
</dbReference>
<dbReference type="EMBL" id="LK932529">
    <property type="protein sequence ID" value="CDS89266.1"/>
    <property type="molecule type" value="Genomic_DNA"/>
</dbReference>
<dbReference type="PROSITE" id="PS00041">
    <property type="entry name" value="HTH_ARAC_FAMILY_1"/>
    <property type="match status" value="1"/>
</dbReference>
<evidence type="ECO:0000313" key="5">
    <source>
        <dbReference type="EMBL" id="CDS85500.1"/>
    </source>
</evidence>
<dbReference type="PROSITE" id="PS01124">
    <property type="entry name" value="HTH_ARAC_FAMILY_2"/>
    <property type="match status" value="1"/>
</dbReference>
<dbReference type="Proteomes" id="UP000189137">
    <property type="component" value="Unassembled WGS sequence"/>
</dbReference>
<dbReference type="InterPro" id="IPR010499">
    <property type="entry name" value="AraC_E-bd"/>
</dbReference>
<dbReference type="PATRIC" id="fig|1496.1373.peg.1669"/>
<evidence type="ECO:0000313" key="10">
    <source>
        <dbReference type="EMBL" id="VFD34904.1"/>
    </source>
</evidence>
<sequence length="306" mass="35996">MTNAKSKKEYLNRICKVQDYIEEHLHEPLSLDELSNIAGFSKFHFHRIFKAIEKETLAQYVNRLKLENATAFLIHRTDMTVTDIAHYFGFTDSAVFSRAFKNYYKISPIKYRNNYSKNCKEPYKISQYNRSISKPKCKNTREVKGEIEILELDNMNTIYTRYTGSYGNLTSTFPKLLERLFTYASEQNLLGLENTQILAIYHDNPQFTQEHQLRTSICMTIPDNIVVKENDNLGNMIIPSGKYLVGHFDISKSEYSDAWDFMYNEWLSNGNYKLRASFPFEVYLNNPHNHPQNRHLVDIYLPIEPF</sequence>
<evidence type="ECO:0000313" key="12">
    <source>
        <dbReference type="Proteomes" id="UP000411588"/>
    </source>
</evidence>
<reference evidence="8" key="4">
    <citation type="submission" date="2021-06" db="EMBL/GenBank/DDBJ databases">
        <authorList>
            <consortium name="NCBI Pathogen Detection Project"/>
        </authorList>
    </citation>
    <scope>NUCLEOTIDE SEQUENCE</scope>
    <source>
        <strain evidence="8">HN1000</strain>
    </source>
</reference>
<evidence type="ECO:0000313" key="9">
    <source>
        <dbReference type="EMBL" id="SJS62948.1"/>
    </source>
</evidence>
<dbReference type="SMART" id="SM00342">
    <property type="entry name" value="HTH_ARAC"/>
    <property type="match status" value="1"/>
</dbReference>
<dbReference type="InterPro" id="IPR050908">
    <property type="entry name" value="SmbC-like"/>
</dbReference>
<dbReference type="Gene3D" id="1.10.10.60">
    <property type="entry name" value="Homeodomain-like"/>
    <property type="match status" value="2"/>
</dbReference>
<evidence type="ECO:0000313" key="7">
    <source>
        <dbReference type="EMBL" id="CDT55633.1"/>
    </source>
</evidence>
<keyword evidence="2" id="KW-0238">DNA-binding</keyword>
<reference evidence="8" key="3">
    <citation type="journal article" date="2018" name="Genome Biol.">
        <title>SKESA: strategic k-mer extension for scrupulous assemblies.</title>
        <authorList>
            <person name="Souvorov A."/>
            <person name="Agarwala R."/>
            <person name="Lipman D.J."/>
        </authorList>
    </citation>
    <scope>NUCLEOTIDE SEQUENCE</scope>
    <source>
        <strain evidence="8">HN1000</strain>
    </source>
</reference>
<dbReference type="AlphaFoldDB" id="A0A031WKI1"/>
<feature type="domain" description="HTH araC/xylS-type" evidence="4">
    <location>
        <begin position="15"/>
        <end position="114"/>
    </location>
</feature>
<dbReference type="EMBL" id="LK933249">
    <property type="protein sequence ID" value="CDT55633.1"/>
    <property type="molecule type" value="Genomic_DNA"/>
</dbReference>
<dbReference type="InterPro" id="IPR009057">
    <property type="entry name" value="Homeodomain-like_sf"/>
</dbReference>
<dbReference type="Gene3D" id="3.20.80.10">
    <property type="entry name" value="Regulatory factor, effector binding domain"/>
    <property type="match status" value="1"/>
</dbReference>
<dbReference type="SMART" id="SM00871">
    <property type="entry name" value="AraC_E_bind"/>
    <property type="match status" value="1"/>
</dbReference>
<reference evidence="9 11" key="2">
    <citation type="submission" date="2017-02" db="EMBL/GenBank/DDBJ databases">
        <authorList>
            <consortium name="Pathogen Informatics"/>
        </authorList>
    </citation>
    <scope>NUCLEOTIDE SEQUENCE [LARGE SCALE GENOMIC DNA]</scope>
    <source>
        <strain evidence="12">clo34</strain>
        <strain evidence="10">Clo34</strain>
        <strain evidence="9 11">VRECD0157</strain>
    </source>
</reference>
<reference evidence="5" key="1">
    <citation type="submission" date="2014-07" db="EMBL/GenBank/DDBJ databases">
        <authorList>
            <person name="Monot Marc"/>
        </authorList>
    </citation>
    <scope>NUCLEOTIDE SEQUENCE</scope>
    <source>
        <strain evidence="7">7032989</strain>
        <strain evidence="5">7032994</strain>
    </source>
</reference>
<gene>
    <name evidence="9" type="primary">marA_1</name>
    <name evidence="10" type="synonym">marA_2</name>
    <name evidence="7" type="ORF">BN1095_560040</name>
    <name evidence="6" type="ORF">BN1096_740021</name>
    <name evidence="5" type="ORF">BN1097_500075</name>
    <name evidence="8" type="ORF">KRM00_002602</name>
    <name evidence="10" type="ORF">SAMEA1402399_03303</name>
    <name evidence="9" type="ORF">SAMEA3375112_02562</name>
</gene>
<evidence type="ECO:0000256" key="1">
    <source>
        <dbReference type="ARBA" id="ARBA00023015"/>
    </source>
</evidence>
<keyword evidence="1" id="KW-0805">Transcription regulation</keyword>
<evidence type="ECO:0000313" key="6">
    <source>
        <dbReference type="EMBL" id="CDS89266.1"/>
    </source>
</evidence>
<dbReference type="GO" id="GO:0043565">
    <property type="term" value="F:sequence-specific DNA binding"/>
    <property type="evidence" value="ECO:0007669"/>
    <property type="project" value="InterPro"/>
</dbReference>
<dbReference type="InterPro" id="IPR018060">
    <property type="entry name" value="HTH_AraC"/>
</dbReference>
<dbReference type="PRINTS" id="PR00032">
    <property type="entry name" value="HTHARAC"/>
</dbReference>
<name>A0A031WKI1_CLODI</name>
<evidence type="ECO:0000313" key="11">
    <source>
        <dbReference type="Proteomes" id="UP000189137"/>
    </source>
</evidence>
<dbReference type="InterPro" id="IPR029442">
    <property type="entry name" value="GyrI-like"/>
</dbReference>
<dbReference type="InterPro" id="IPR018062">
    <property type="entry name" value="HTH_AraC-typ_CS"/>
</dbReference>
<dbReference type="Pfam" id="PF12833">
    <property type="entry name" value="HTH_18"/>
    <property type="match status" value="1"/>
</dbReference>
<dbReference type="Proteomes" id="UP000411588">
    <property type="component" value="Unassembled WGS sequence"/>
</dbReference>
<dbReference type="SUPFAM" id="SSF55136">
    <property type="entry name" value="Probable bacterial effector-binding domain"/>
    <property type="match status" value="1"/>
</dbReference>
<dbReference type="InterPro" id="IPR020449">
    <property type="entry name" value="Tscrpt_reg_AraC-type_HTH"/>
</dbReference>
<proteinExistence type="predicted"/>
<dbReference type="EMBL" id="CAADAN010000015">
    <property type="protein sequence ID" value="VFD34904.1"/>
    <property type="molecule type" value="Genomic_DNA"/>
</dbReference>
<evidence type="ECO:0000313" key="8">
    <source>
        <dbReference type="EMBL" id="HBH1543097.1"/>
    </source>
</evidence>
<dbReference type="PANTHER" id="PTHR40055">
    <property type="entry name" value="TRANSCRIPTIONAL REGULATOR YGIV-RELATED"/>
    <property type="match status" value="1"/>
</dbReference>
<organism evidence="5">
    <name type="scientific">Clostridioides difficile</name>
    <name type="common">Peptoclostridium difficile</name>
    <dbReference type="NCBI Taxonomy" id="1496"/>
    <lineage>
        <taxon>Bacteria</taxon>
        <taxon>Bacillati</taxon>
        <taxon>Bacillota</taxon>
        <taxon>Clostridia</taxon>
        <taxon>Peptostreptococcales</taxon>
        <taxon>Peptostreptococcaceae</taxon>
        <taxon>Clostridioides</taxon>
    </lineage>
</organism>
<keyword evidence="3" id="KW-0804">Transcription</keyword>
<accession>A0A031WKI1</accession>
<dbReference type="GeneID" id="66355612"/>
<evidence type="ECO:0000259" key="4">
    <source>
        <dbReference type="PROSITE" id="PS01124"/>
    </source>
</evidence>
<dbReference type="SUPFAM" id="SSF46689">
    <property type="entry name" value="Homeodomain-like"/>
    <property type="match status" value="2"/>
</dbReference>
<dbReference type="KEGG" id="pdf:CD630DERM_31940"/>
<dbReference type="PANTHER" id="PTHR40055:SF1">
    <property type="entry name" value="TRANSCRIPTIONAL REGULATOR YGIV-RELATED"/>
    <property type="match status" value="1"/>
</dbReference>
<evidence type="ECO:0000256" key="2">
    <source>
        <dbReference type="ARBA" id="ARBA00023125"/>
    </source>
</evidence>
<dbReference type="GO" id="GO:0003700">
    <property type="term" value="F:DNA-binding transcription factor activity"/>
    <property type="evidence" value="ECO:0007669"/>
    <property type="project" value="InterPro"/>
</dbReference>
<evidence type="ECO:0000256" key="3">
    <source>
        <dbReference type="ARBA" id="ARBA00023163"/>
    </source>
</evidence>